<evidence type="ECO:0000313" key="1">
    <source>
        <dbReference type="EMBL" id="KAK3092592.1"/>
    </source>
</evidence>
<keyword evidence="2" id="KW-1185">Reference proteome</keyword>
<dbReference type="Gene3D" id="2.40.70.10">
    <property type="entry name" value="Acid Proteases"/>
    <property type="match status" value="1"/>
</dbReference>
<protein>
    <recommendedName>
        <fullName evidence="3">Peptidase A2 domain-containing protein</fullName>
    </recommendedName>
</protein>
<dbReference type="AlphaFoldDB" id="A0AA89BYP3"/>
<accession>A0AA89BYP3</accession>
<evidence type="ECO:0000313" key="2">
    <source>
        <dbReference type="Proteomes" id="UP001186944"/>
    </source>
</evidence>
<name>A0AA89BYP3_PINIB</name>
<comment type="caution">
    <text evidence="1">The sequence shown here is derived from an EMBL/GenBank/DDBJ whole genome shotgun (WGS) entry which is preliminary data.</text>
</comment>
<dbReference type="InterPro" id="IPR021109">
    <property type="entry name" value="Peptidase_aspartic_dom_sf"/>
</dbReference>
<gene>
    <name evidence="1" type="ORF">FSP39_004746</name>
</gene>
<proteinExistence type="predicted"/>
<evidence type="ECO:0008006" key="3">
    <source>
        <dbReference type="Google" id="ProtNLM"/>
    </source>
</evidence>
<dbReference type="SUPFAM" id="SSF50630">
    <property type="entry name" value="Acid proteases"/>
    <property type="match status" value="1"/>
</dbReference>
<dbReference type="Proteomes" id="UP001186944">
    <property type="component" value="Unassembled WGS sequence"/>
</dbReference>
<organism evidence="1 2">
    <name type="scientific">Pinctada imbricata</name>
    <name type="common">Atlantic pearl-oyster</name>
    <name type="synonym">Pinctada martensii</name>
    <dbReference type="NCBI Taxonomy" id="66713"/>
    <lineage>
        <taxon>Eukaryota</taxon>
        <taxon>Metazoa</taxon>
        <taxon>Spiralia</taxon>
        <taxon>Lophotrochozoa</taxon>
        <taxon>Mollusca</taxon>
        <taxon>Bivalvia</taxon>
        <taxon>Autobranchia</taxon>
        <taxon>Pteriomorphia</taxon>
        <taxon>Pterioida</taxon>
        <taxon>Pterioidea</taxon>
        <taxon>Pteriidae</taxon>
        <taxon>Pinctada</taxon>
    </lineage>
</organism>
<reference evidence="1" key="1">
    <citation type="submission" date="2019-08" db="EMBL/GenBank/DDBJ databases">
        <title>The improved chromosome-level genome for the pearl oyster Pinctada fucata martensii using PacBio sequencing and Hi-C.</title>
        <authorList>
            <person name="Zheng Z."/>
        </authorList>
    </citation>
    <scope>NUCLEOTIDE SEQUENCE</scope>
    <source>
        <strain evidence="1">ZZ-2019</strain>
        <tissue evidence="1">Adductor muscle</tissue>
    </source>
</reference>
<dbReference type="EMBL" id="VSWD01000009">
    <property type="protein sequence ID" value="KAK3092592.1"/>
    <property type="molecule type" value="Genomic_DNA"/>
</dbReference>
<dbReference type="CDD" id="cd00303">
    <property type="entry name" value="retropepsin_like"/>
    <property type="match status" value="1"/>
</dbReference>
<sequence>MIRIPVCIQGKNIYATIDTASEVTLISDKLYNSFDTKPQVNKKLTLYAAGRDMRMNGYKLGPIEIQMEAMKFSEVVIVAPIEDDMLLGLDFLVKHSAQIDLETNTLKIKDQTINMSNDRTIDSQVRVARVTIRKRVVVPAWSVLQLSCHVDKSLNQSIVEPSVTNLLSPCTLVESNSDPTMVFINYTDRNIVLKRKQVVGQATEIHHVVPKIDTDDIKSVNKVSESVNSVTIPDHL</sequence>
<dbReference type="Pfam" id="PF13975">
    <property type="entry name" value="gag-asp_proteas"/>
    <property type="match status" value="1"/>
</dbReference>